<dbReference type="AlphaFoldDB" id="A0A8S1IQ52"/>
<dbReference type="Gene3D" id="3.40.50.1820">
    <property type="entry name" value="alpha/beta hydrolase"/>
    <property type="match status" value="1"/>
</dbReference>
<accession>A0A8S1IQ52</accession>
<protein>
    <recommendedName>
        <fullName evidence="3">Palmitoyl-protein thioesterase 1</fullName>
        <ecNumber evidence="2">3.1.2.22</ecNumber>
    </recommendedName>
    <alternativeName>
        <fullName evidence="8">Palmitoyl-protein hydrolase 1</fullName>
    </alternativeName>
</protein>
<dbReference type="GO" id="GO:0008474">
    <property type="term" value="F:palmitoyl-(protein) hydrolase activity"/>
    <property type="evidence" value="ECO:0007669"/>
    <property type="project" value="UniProtKB-EC"/>
</dbReference>
<dbReference type="SUPFAM" id="SSF53474">
    <property type="entry name" value="alpha/beta-Hydrolases"/>
    <property type="match status" value="1"/>
</dbReference>
<dbReference type="EMBL" id="CAJHUC010000474">
    <property type="protein sequence ID" value="CAD7696417.1"/>
    <property type="molecule type" value="Genomic_DNA"/>
</dbReference>
<evidence type="ECO:0000256" key="1">
    <source>
        <dbReference type="ARBA" id="ARBA00010758"/>
    </source>
</evidence>
<name>A0A8S1IQ52_9CHLO</name>
<dbReference type="InterPro" id="IPR029058">
    <property type="entry name" value="AB_hydrolase_fold"/>
</dbReference>
<dbReference type="EC" id="3.1.2.22" evidence="2"/>
<keyword evidence="11" id="KW-1185">Reference proteome</keyword>
<evidence type="ECO:0000256" key="8">
    <source>
        <dbReference type="ARBA" id="ARBA00031934"/>
    </source>
</evidence>
<dbReference type="PANTHER" id="PTHR11247:SF8">
    <property type="entry name" value="PALMITOYL-PROTEIN THIOESTERASE 1"/>
    <property type="match status" value="1"/>
</dbReference>
<keyword evidence="5" id="KW-0378">Hydrolase</keyword>
<gene>
    <name evidence="10" type="ORF">OSTQU699_LOCUS1778</name>
</gene>
<keyword evidence="4 9" id="KW-0732">Signal</keyword>
<comment type="similarity">
    <text evidence="1">Belongs to the palmitoyl-protein thioesterase family.</text>
</comment>
<feature type="chain" id="PRO_5035890234" description="Palmitoyl-protein thioesterase 1" evidence="9">
    <location>
        <begin position="22"/>
        <end position="318"/>
    </location>
</feature>
<evidence type="ECO:0000256" key="3">
    <source>
        <dbReference type="ARBA" id="ARBA00014212"/>
    </source>
</evidence>
<evidence type="ECO:0000256" key="4">
    <source>
        <dbReference type="ARBA" id="ARBA00022729"/>
    </source>
</evidence>
<dbReference type="OrthoDB" id="10263094at2759"/>
<dbReference type="PANTHER" id="PTHR11247">
    <property type="entry name" value="PALMITOYL-PROTEIN THIOESTERASE/DOLICHYLDIPHOSPHATASE 1"/>
    <property type="match status" value="1"/>
</dbReference>
<dbReference type="FunFam" id="3.40.50.1820:FF:000107">
    <property type="entry name" value="Palmitoyl-protein thioesterase 1"/>
    <property type="match status" value="1"/>
</dbReference>
<keyword evidence="7" id="KW-0325">Glycoprotein</keyword>
<dbReference type="InterPro" id="IPR002472">
    <property type="entry name" value="Palm_thioest"/>
</dbReference>
<evidence type="ECO:0000256" key="2">
    <source>
        <dbReference type="ARBA" id="ARBA00012423"/>
    </source>
</evidence>
<proteinExistence type="inferred from homology"/>
<evidence type="ECO:0000313" key="11">
    <source>
        <dbReference type="Proteomes" id="UP000708148"/>
    </source>
</evidence>
<evidence type="ECO:0000313" key="10">
    <source>
        <dbReference type="EMBL" id="CAD7696417.1"/>
    </source>
</evidence>
<evidence type="ECO:0000256" key="9">
    <source>
        <dbReference type="SAM" id="SignalP"/>
    </source>
</evidence>
<organism evidence="10 11">
    <name type="scientific">Ostreobium quekettii</name>
    <dbReference type="NCBI Taxonomy" id="121088"/>
    <lineage>
        <taxon>Eukaryota</taxon>
        <taxon>Viridiplantae</taxon>
        <taxon>Chlorophyta</taxon>
        <taxon>core chlorophytes</taxon>
        <taxon>Ulvophyceae</taxon>
        <taxon>TCBD clade</taxon>
        <taxon>Bryopsidales</taxon>
        <taxon>Ostreobineae</taxon>
        <taxon>Ostreobiaceae</taxon>
        <taxon>Ostreobium</taxon>
    </lineage>
</organism>
<dbReference type="Proteomes" id="UP000708148">
    <property type="component" value="Unassembled WGS sequence"/>
</dbReference>
<keyword evidence="6" id="KW-1015">Disulfide bond</keyword>
<evidence type="ECO:0000256" key="6">
    <source>
        <dbReference type="ARBA" id="ARBA00023157"/>
    </source>
</evidence>
<dbReference type="PRINTS" id="PR00414">
    <property type="entry name" value="PPTHIESTRASE"/>
</dbReference>
<sequence>MARRFPLTLSALGLLAWAIAPATISAPSAGPFPLPIVIWHGMGDSCCSPMGIGHIADNLRKYLGVYVYSIATGDGRDADVRSSYIGNINDQVAKVCNDLKEIPELQNGFNAVGFSQGGQFLRAVLQRCQHTGPRMHKLVTLGSQHEGVQNMPGCIVHTAGCKNIQKWLTHNAYRPEVQEKWIQAQFLKDPYRKAEYLNSSIFLADINNEREEKNEQYRLNLASLEKLVLFRFTYDIVVVPRDSSWFSFFDGTALIPMPELALFKEDWIGLKELYDRGDLIFGDCPTGHMTFTWDWFKTNVADEYLAANPALEEWADAV</sequence>
<evidence type="ECO:0000256" key="7">
    <source>
        <dbReference type="ARBA" id="ARBA00023180"/>
    </source>
</evidence>
<dbReference type="Pfam" id="PF02089">
    <property type="entry name" value="Palm_thioest"/>
    <property type="match status" value="1"/>
</dbReference>
<reference evidence="10" key="1">
    <citation type="submission" date="2020-12" db="EMBL/GenBank/DDBJ databases">
        <authorList>
            <person name="Iha C."/>
        </authorList>
    </citation>
    <scope>NUCLEOTIDE SEQUENCE</scope>
</reference>
<evidence type="ECO:0000256" key="5">
    <source>
        <dbReference type="ARBA" id="ARBA00022801"/>
    </source>
</evidence>
<feature type="signal peptide" evidence="9">
    <location>
        <begin position="1"/>
        <end position="21"/>
    </location>
</feature>
<comment type="caution">
    <text evidence="10">The sequence shown here is derived from an EMBL/GenBank/DDBJ whole genome shotgun (WGS) entry which is preliminary data.</text>
</comment>